<proteinExistence type="predicted"/>
<dbReference type="EMBL" id="CAESAG010000001">
    <property type="protein sequence ID" value="CAB4329354.1"/>
    <property type="molecule type" value="Genomic_DNA"/>
</dbReference>
<dbReference type="SUPFAM" id="SSF55961">
    <property type="entry name" value="Bet v1-like"/>
    <property type="match status" value="1"/>
</dbReference>
<name>A0A6J5YH00_9ZZZZ</name>
<dbReference type="AlphaFoldDB" id="A0A6J5YH00"/>
<evidence type="ECO:0000313" key="1">
    <source>
        <dbReference type="EMBL" id="CAB4329354.1"/>
    </source>
</evidence>
<gene>
    <name evidence="1" type="ORF">UFOPK4080_00025</name>
</gene>
<reference evidence="1" key="1">
    <citation type="submission" date="2020-05" db="EMBL/GenBank/DDBJ databases">
        <authorList>
            <person name="Chiriac C."/>
            <person name="Salcher M."/>
            <person name="Ghai R."/>
            <person name="Kavagutti S V."/>
        </authorList>
    </citation>
    <scope>NUCLEOTIDE SEQUENCE</scope>
</reference>
<dbReference type="Gene3D" id="3.30.530.20">
    <property type="match status" value="1"/>
</dbReference>
<accession>A0A6J5YH00</accession>
<dbReference type="CDD" id="cd07812">
    <property type="entry name" value="SRPBCC"/>
    <property type="match status" value="1"/>
</dbReference>
<sequence length="161" mass="18213">MKQFRLLMGESKLPSNTLAISLRINASRKLVWEKIADWQSQGEWMLQTKVWVTSDQVSGVGTSIAAFTGPLHKFYPRLKSPGLLDLMTVTHWEEPTRCDVVHVGKILKGTGSFRLSEEVSGGTRFDWSETIEAPRVLFMLIAPFLYAGVRISLHRFARSFS</sequence>
<dbReference type="InterPro" id="IPR023393">
    <property type="entry name" value="START-like_dom_sf"/>
</dbReference>
<protein>
    <submittedName>
        <fullName evidence="1">Unannotated protein</fullName>
    </submittedName>
</protein>
<organism evidence="1">
    <name type="scientific">freshwater metagenome</name>
    <dbReference type="NCBI Taxonomy" id="449393"/>
    <lineage>
        <taxon>unclassified sequences</taxon>
        <taxon>metagenomes</taxon>
        <taxon>ecological metagenomes</taxon>
    </lineage>
</organism>